<gene>
    <name evidence="4" type="ORF">PG986_012942</name>
</gene>
<evidence type="ECO:0000259" key="3">
    <source>
        <dbReference type="Pfam" id="PF04664"/>
    </source>
</evidence>
<dbReference type="Proteomes" id="UP001391051">
    <property type="component" value="Unassembled WGS sequence"/>
</dbReference>
<dbReference type="GeneID" id="92082226"/>
<comment type="caution">
    <text evidence="4">The sequence shown here is derived from an EMBL/GenBank/DDBJ whole genome shotgun (WGS) entry which is preliminary data.</text>
</comment>
<comment type="similarity">
    <text evidence="1">Belongs to the opioid growth factor receptor family.</text>
</comment>
<dbReference type="InterPro" id="IPR006757">
    <property type="entry name" value="OGF_rcpt"/>
</dbReference>
<evidence type="ECO:0000313" key="5">
    <source>
        <dbReference type="Proteomes" id="UP001391051"/>
    </source>
</evidence>
<dbReference type="PANTHER" id="PTHR14015">
    <property type="entry name" value="OPIOID GROWTH FACTOR RECEPTOR OGFR ZETA-TYPE OPIOID RECEPTOR"/>
    <property type="match status" value="1"/>
</dbReference>
<proteinExistence type="inferred from homology"/>
<dbReference type="Pfam" id="PF04664">
    <property type="entry name" value="OGFr_N"/>
    <property type="match status" value="1"/>
</dbReference>
<dbReference type="InterPro" id="IPR039574">
    <property type="entry name" value="OGFr"/>
</dbReference>
<name>A0ABR1Q1F0_9PEZI</name>
<feature type="domain" description="Opioid growth factor receptor (OGFr) conserved" evidence="3">
    <location>
        <begin position="41"/>
        <end position="157"/>
    </location>
</feature>
<dbReference type="RefSeq" id="XP_066695860.1">
    <property type="nucleotide sequence ID" value="XM_066849164.1"/>
</dbReference>
<evidence type="ECO:0000256" key="1">
    <source>
        <dbReference type="ARBA" id="ARBA00010365"/>
    </source>
</evidence>
<evidence type="ECO:0000256" key="2">
    <source>
        <dbReference type="SAM" id="MobiDB-lite"/>
    </source>
</evidence>
<organism evidence="4 5">
    <name type="scientific">Apiospora aurea</name>
    <dbReference type="NCBI Taxonomy" id="335848"/>
    <lineage>
        <taxon>Eukaryota</taxon>
        <taxon>Fungi</taxon>
        <taxon>Dikarya</taxon>
        <taxon>Ascomycota</taxon>
        <taxon>Pezizomycotina</taxon>
        <taxon>Sordariomycetes</taxon>
        <taxon>Xylariomycetidae</taxon>
        <taxon>Amphisphaeriales</taxon>
        <taxon>Apiosporaceae</taxon>
        <taxon>Apiospora</taxon>
    </lineage>
</organism>
<dbReference type="PANTHER" id="PTHR14015:SF2">
    <property type="entry name" value="OPIOID GROWTH FACTOR RECEPTOR (OGFR) CONSERVED DOMAIN-CONTAINING PROTEIN"/>
    <property type="match status" value="1"/>
</dbReference>
<reference evidence="4 5" key="1">
    <citation type="submission" date="2023-01" db="EMBL/GenBank/DDBJ databases">
        <title>Analysis of 21 Apiospora genomes using comparative genomics revels a genus with tremendous synthesis potential of carbohydrate active enzymes and secondary metabolites.</title>
        <authorList>
            <person name="Sorensen T."/>
        </authorList>
    </citation>
    <scope>NUCLEOTIDE SEQUENCE [LARGE SCALE GENOMIC DNA]</scope>
    <source>
        <strain evidence="4 5">CBS 24483</strain>
    </source>
</reference>
<accession>A0ABR1Q1F0</accession>
<keyword evidence="5" id="KW-1185">Reference proteome</keyword>
<evidence type="ECO:0000313" key="4">
    <source>
        <dbReference type="EMBL" id="KAK7943829.1"/>
    </source>
</evidence>
<sequence>MSPPRPTNPAMQRLVDFYDPSVMGTDVGGRTLSQILAWRDTRLESQHDYIQILFPLPEGSLFNEYSPVVDEDTFLYLRHDANAGFKRTMRRALARMLSFYGFDITWDQDAAGQWAVDVTAKPGAEQDHFPRWVRRMDHNHLRITRILRSLRVLGLEDEARAFFAALGWTFDKYHRIGDGSMKFWRRAMELPLHVAPDGTEVDWLEKYEEKEETEKTEETKDDERTTVT</sequence>
<feature type="region of interest" description="Disordered" evidence="2">
    <location>
        <begin position="208"/>
        <end position="228"/>
    </location>
</feature>
<protein>
    <recommendedName>
        <fullName evidence="3">Opioid growth factor receptor (OGFr) conserved domain-containing protein</fullName>
    </recommendedName>
</protein>
<dbReference type="EMBL" id="JAQQWE010000008">
    <property type="protein sequence ID" value="KAK7943829.1"/>
    <property type="molecule type" value="Genomic_DNA"/>
</dbReference>